<proteinExistence type="predicted"/>
<dbReference type="InterPro" id="IPR000150">
    <property type="entry name" value="Cof"/>
</dbReference>
<dbReference type="PRINTS" id="PR00119">
    <property type="entry name" value="CATATPASE"/>
</dbReference>
<dbReference type="Proteomes" id="UP000824135">
    <property type="component" value="Unassembled WGS sequence"/>
</dbReference>
<dbReference type="Pfam" id="PF08282">
    <property type="entry name" value="Hydrolase_3"/>
    <property type="match status" value="1"/>
</dbReference>
<protein>
    <submittedName>
        <fullName evidence="1">Cof-type HAD-IIB family hydrolase</fullName>
    </submittedName>
</protein>
<name>A0A9D1Z661_9FIRM</name>
<dbReference type="PANTHER" id="PTHR10000:SF8">
    <property type="entry name" value="HAD SUPERFAMILY HYDROLASE-LIKE, TYPE 3"/>
    <property type="match status" value="1"/>
</dbReference>
<dbReference type="GO" id="GO:0000287">
    <property type="term" value="F:magnesium ion binding"/>
    <property type="evidence" value="ECO:0007669"/>
    <property type="project" value="TreeGrafter"/>
</dbReference>
<dbReference type="InterPro" id="IPR036412">
    <property type="entry name" value="HAD-like_sf"/>
</dbReference>
<dbReference type="InterPro" id="IPR006379">
    <property type="entry name" value="HAD-SF_hydro_IIB"/>
</dbReference>
<keyword evidence="1" id="KW-0378">Hydrolase</keyword>
<gene>
    <name evidence="1" type="ORF">H9728_01090</name>
</gene>
<dbReference type="InterPro" id="IPR023214">
    <property type="entry name" value="HAD_sf"/>
</dbReference>
<dbReference type="NCBIfam" id="TIGR01484">
    <property type="entry name" value="HAD-SF-IIB"/>
    <property type="match status" value="1"/>
</dbReference>
<evidence type="ECO:0000313" key="1">
    <source>
        <dbReference type="EMBL" id="HIY77616.1"/>
    </source>
</evidence>
<organism evidence="1 2">
    <name type="scientific">Candidatus Borkfalkia excrementavium</name>
    <dbReference type="NCBI Taxonomy" id="2838505"/>
    <lineage>
        <taxon>Bacteria</taxon>
        <taxon>Bacillati</taxon>
        <taxon>Bacillota</taxon>
        <taxon>Clostridia</taxon>
        <taxon>Christensenellales</taxon>
        <taxon>Christensenellaceae</taxon>
        <taxon>Candidatus Borkfalkia</taxon>
    </lineage>
</organism>
<dbReference type="SFLD" id="SFLDG01140">
    <property type="entry name" value="C2.B:_Phosphomannomutase_and_P"/>
    <property type="match status" value="1"/>
</dbReference>
<evidence type="ECO:0000313" key="2">
    <source>
        <dbReference type="Proteomes" id="UP000824135"/>
    </source>
</evidence>
<dbReference type="SFLD" id="SFLDG01144">
    <property type="entry name" value="C2.B.4:_PGP_Like"/>
    <property type="match status" value="1"/>
</dbReference>
<dbReference type="EMBL" id="DXCO01000008">
    <property type="protein sequence ID" value="HIY77616.1"/>
    <property type="molecule type" value="Genomic_DNA"/>
</dbReference>
<dbReference type="Gene3D" id="3.40.50.1000">
    <property type="entry name" value="HAD superfamily/HAD-like"/>
    <property type="match status" value="1"/>
</dbReference>
<reference evidence="1" key="1">
    <citation type="journal article" date="2021" name="PeerJ">
        <title>Extensive microbial diversity within the chicken gut microbiome revealed by metagenomics and culture.</title>
        <authorList>
            <person name="Gilroy R."/>
            <person name="Ravi A."/>
            <person name="Getino M."/>
            <person name="Pursley I."/>
            <person name="Horton D.L."/>
            <person name="Alikhan N.F."/>
            <person name="Baker D."/>
            <person name="Gharbi K."/>
            <person name="Hall N."/>
            <person name="Watson M."/>
            <person name="Adriaenssens E.M."/>
            <person name="Foster-Nyarko E."/>
            <person name="Jarju S."/>
            <person name="Secka A."/>
            <person name="Antonio M."/>
            <person name="Oren A."/>
            <person name="Chaudhuri R.R."/>
            <person name="La Ragione R."/>
            <person name="Hildebrand F."/>
            <person name="Pallen M.J."/>
        </authorList>
    </citation>
    <scope>NUCLEOTIDE SEQUENCE</scope>
    <source>
        <strain evidence="1">CHK199-9574</strain>
    </source>
</reference>
<dbReference type="GO" id="GO:0005829">
    <property type="term" value="C:cytosol"/>
    <property type="evidence" value="ECO:0007669"/>
    <property type="project" value="TreeGrafter"/>
</dbReference>
<dbReference type="SFLD" id="SFLDS00003">
    <property type="entry name" value="Haloacid_Dehalogenase"/>
    <property type="match status" value="1"/>
</dbReference>
<dbReference type="PANTHER" id="PTHR10000">
    <property type="entry name" value="PHOSPHOSERINE PHOSPHATASE"/>
    <property type="match status" value="1"/>
</dbReference>
<dbReference type="GO" id="GO:0016791">
    <property type="term" value="F:phosphatase activity"/>
    <property type="evidence" value="ECO:0007669"/>
    <property type="project" value="TreeGrafter"/>
</dbReference>
<comment type="caution">
    <text evidence="1">The sequence shown here is derived from an EMBL/GenBank/DDBJ whole genome shotgun (WGS) entry which is preliminary data.</text>
</comment>
<dbReference type="AlphaFoldDB" id="A0A9D1Z661"/>
<sequence>MALNYRMIVSDFDGTLGRSEGGISEGNIRAIQQYTENGGVFALCTGRMISSILPYARELGLKGPVTAYQGAFICEAEDGKVLRDIRIDCAEAIEICEFLQSNDYHIHVYDGNDFYVNKKDFFLDSYERICKVTGIVTPFRISERVRKDGIRPQKILVMCSPEEKIKVFEQLQERYGKRYDVTTSSDFLVEITANGCDKGSAVRFLADYYGIPLKQIIAVGDNCNDVPMLKTAGLGVAVENAVKEAKEAAHFVTKHCDADGVAYVIKKFGLGENI</sequence>
<accession>A0A9D1Z661</accession>
<dbReference type="CDD" id="cd07516">
    <property type="entry name" value="HAD_Pase"/>
    <property type="match status" value="1"/>
</dbReference>
<reference evidence="1" key="2">
    <citation type="submission" date="2021-04" db="EMBL/GenBank/DDBJ databases">
        <authorList>
            <person name="Gilroy R."/>
        </authorList>
    </citation>
    <scope>NUCLEOTIDE SEQUENCE</scope>
    <source>
        <strain evidence="1">CHK199-9574</strain>
    </source>
</reference>
<dbReference type="NCBIfam" id="TIGR00099">
    <property type="entry name" value="Cof-subfamily"/>
    <property type="match status" value="1"/>
</dbReference>
<dbReference type="SUPFAM" id="SSF56784">
    <property type="entry name" value="HAD-like"/>
    <property type="match status" value="1"/>
</dbReference>
<dbReference type="Gene3D" id="3.30.1240.10">
    <property type="match status" value="1"/>
</dbReference>